<dbReference type="Proteomes" id="UP000525652">
    <property type="component" value="Unassembled WGS sequence"/>
</dbReference>
<keyword evidence="2" id="KW-1185">Reference proteome</keyword>
<proteinExistence type="predicted"/>
<reference evidence="1 2" key="1">
    <citation type="submission" date="2020-07" db="EMBL/GenBank/DDBJ databases">
        <authorList>
            <person name="Feng X."/>
        </authorList>
    </citation>
    <scope>NUCLEOTIDE SEQUENCE [LARGE SCALE GENOMIC DNA]</scope>
    <source>
        <strain evidence="1 2">JCM14086</strain>
    </source>
</reference>
<name>A0A7X1AVD4_9BACT</name>
<dbReference type="RefSeq" id="WP_354586584.1">
    <property type="nucleotide sequence ID" value="NZ_JBEPNX010000001.1"/>
</dbReference>
<comment type="caution">
    <text evidence="1">The sequence shown here is derived from an EMBL/GenBank/DDBJ whole genome shotgun (WGS) entry which is preliminary data.</text>
</comment>
<protein>
    <submittedName>
        <fullName evidence="1">Uncharacterized protein</fullName>
    </submittedName>
</protein>
<dbReference type="AlphaFoldDB" id="A0A7X1AVD4"/>
<evidence type="ECO:0000313" key="1">
    <source>
        <dbReference type="EMBL" id="MBC2600584.1"/>
    </source>
</evidence>
<accession>A0A7X1AVD4</accession>
<gene>
    <name evidence="1" type="ORF">H5P30_02185</name>
</gene>
<dbReference type="EMBL" id="JACHVA010000026">
    <property type="protein sequence ID" value="MBC2600584.1"/>
    <property type="molecule type" value="Genomic_DNA"/>
</dbReference>
<evidence type="ECO:0000313" key="2">
    <source>
        <dbReference type="Proteomes" id="UP000525652"/>
    </source>
</evidence>
<dbReference type="PROSITE" id="PS51257">
    <property type="entry name" value="PROKAR_LIPOPROTEIN"/>
    <property type="match status" value="1"/>
</dbReference>
<sequence length="159" mass="17551">MRSLLAISLVFLLGGCIGSGDSLSGGSQIMDILEAKVGDIFPQGMSGQSIKNSQMFFSERSNSISIFLRIVASPEEIQEMEDTIGPISFSAGRKIWGDEPIFYGVSKWWKAHRSPPDKSFNFVDEKVSNVSLLVSVKALDDTSNEVYIYATWFAEDPKI</sequence>
<organism evidence="1 2">
    <name type="scientific">Puniceicoccus vermicola</name>
    <dbReference type="NCBI Taxonomy" id="388746"/>
    <lineage>
        <taxon>Bacteria</taxon>
        <taxon>Pseudomonadati</taxon>
        <taxon>Verrucomicrobiota</taxon>
        <taxon>Opitutia</taxon>
        <taxon>Puniceicoccales</taxon>
        <taxon>Puniceicoccaceae</taxon>
        <taxon>Puniceicoccus</taxon>
    </lineage>
</organism>